<gene>
    <name evidence="3" type="ORF">ES332_A10G158000v1</name>
</gene>
<dbReference type="AlphaFoldDB" id="A0A5D2NTL6"/>
<feature type="signal peptide" evidence="2">
    <location>
        <begin position="1"/>
        <end position="27"/>
    </location>
</feature>
<evidence type="ECO:0000256" key="2">
    <source>
        <dbReference type="SAM" id="SignalP"/>
    </source>
</evidence>
<keyword evidence="2" id="KW-0732">Signal</keyword>
<protein>
    <recommendedName>
        <fullName evidence="5">Transmembrane protein</fullName>
    </recommendedName>
</protein>
<feature type="compositionally biased region" description="Gly residues" evidence="1">
    <location>
        <begin position="56"/>
        <end position="67"/>
    </location>
</feature>
<evidence type="ECO:0000256" key="1">
    <source>
        <dbReference type="SAM" id="MobiDB-lite"/>
    </source>
</evidence>
<organism evidence="3 4">
    <name type="scientific">Gossypium tomentosum</name>
    <name type="common">Hawaiian cotton</name>
    <name type="synonym">Gossypium sandvicense</name>
    <dbReference type="NCBI Taxonomy" id="34277"/>
    <lineage>
        <taxon>Eukaryota</taxon>
        <taxon>Viridiplantae</taxon>
        <taxon>Streptophyta</taxon>
        <taxon>Embryophyta</taxon>
        <taxon>Tracheophyta</taxon>
        <taxon>Spermatophyta</taxon>
        <taxon>Magnoliopsida</taxon>
        <taxon>eudicotyledons</taxon>
        <taxon>Gunneridae</taxon>
        <taxon>Pentapetalae</taxon>
        <taxon>rosids</taxon>
        <taxon>malvids</taxon>
        <taxon>Malvales</taxon>
        <taxon>Malvaceae</taxon>
        <taxon>Malvoideae</taxon>
        <taxon>Gossypium</taxon>
    </lineage>
</organism>
<dbReference type="EMBL" id="CM017619">
    <property type="protein sequence ID" value="TYI06414.1"/>
    <property type="molecule type" value="Genomic_DNA"/>
</dbReference>
<evidence type="ECO:0008006" key="5">
    <source>
        <dbReference type="Google" id="ProtNLM"/>
    </source>
</evidence>
<name>A0A5D2NTL6_GOSTO</name>
<feature type="region of interest" description="Disordered" evidence="1">
    <location>
        <begin position="47"/>
        <end position="67"/>
    </location>
</feature>
<feature type="chain" id="PRO_5022764430" description="Transmembrane protein" evidence="2">
    <location>
        <begin position="28"/>
        <end position="67"/>
    </location>
</feature>
<keyword evidence="4" id="KW-1185">Reference proteome</keyword>
<sequence length="67" mass="7193">MAYKVYPMLFLLALLLSLSLLLPSSSTTKVHLIIKESYEVIQKNLIGAKPPPYTTHGGGGGGRGHGR</sequence>
<evidence type="ECO:0000313" key="4">
    <source>
        <dbReference type="Proteomes" id="UP000322667"/>
    </source>
</evidence>
<evidence type="ECO:0000313" key="3">
    <source>
        <dbReference type="EMBL" id="TYI06414.1"/>
    </source>
</evidence>
<accession>A0A5D2NTL6</accession>
<reference evidence="3 4" key="1">
    <citation type="submission" date="2019-07" db="EMBL/GenBank/DDBJ databases">
        <title>WGS assembly of Gossypium tomentosum.</title>
        <authorList>
            <person name="Chen Z.J."/>
            <person name="Sreedasyam A."/>
            <person name="Ando A."/>
            <person name="Song Q."/>
            <person name="De L."/>
            <person name="Hulse-Kemp A."/>
            <person name="Ding M."/>
            <person name="Ye W."/>
            <person name="Kirkbride R."/>
            <person name="Jenkins J."/>
            <person name="Plott C."/>
            <person name="Lovell J."/>
            <person name="Lin Y.-M."/>
            <person name="Vaughn R."/>
            <person name="Liu B."/>
            <person name="Li W."/>
            <person name="Simpson S."/>
            <person name="Scheffler B."/>
            <person name="Saski C."/>
            <person name="Grover C."/>
            <person name="Hu G."/>
            <person name="Conover J."/>
            <person name="Carlson J."/>
            <person name="Shu S."/>
            <person name="Boston L."/>
            <person name="Williams M."/>
            <person name="Peterson D."/>
            <person name="Mcgee K."/>
            <person name="Jones D."/>
            <person name="Wendel J."/>
            <person name="Stelly D."/>
            <person name="Grimwood J."/>
            <person name="Schmutz J."/>
        </authorList>
    </citation>
    <scope>NUCLEOTIDE SEQUENCE [LARGE SCALE GENOMIC DNA]</scope>
    <source>
        <strain evidence="3">7179.01</strain>
    </source>
</reference>
<dbReference type="Proteomes" id="UP000322667">
    <property type="component" value="Chromosome A10"/>
</dbReference>
<proteinExistence type="predicted"/>